<feature type="region of interest" description="Disordered" evidence="1">
    <location>
        <begin position="1"/>
        <end position="22"/>
    </location>
</feature>
<dbReference type="Proteomes" id="UP001044222">
    <property type="component" value="Chromosome 8"/>
</dbReference>
<keyword evidence="3" id="KW-1185">Reference proteome</keyword>
<dbReference type="EMBL" id="JAFIRN010000008">
    <property type="protein sequence ID" value="KAG5844001.1"/>
    <property type="molecule type" value="Genomic_DNA"/>
</dbReference>
<dbReference type="AlphaFoldDB" id="A0A9D3RWB2"/>
<gene>
    <name evidence="2" type="ORF">ANANG_G00156840</name>
</gene>
<sequence>MADADSGTDGFSHVQGQAVQSQSIRRTASFYLVCRGRGSLPLNSALSQRGSGAQCCPVSRELGRQACPGAGLASKGPADTLLGNGCDPAHPGDRDWLTMATDH</sequence>
<comment type="caution">
    <text evidence="2">The sequence shown here is derived from an EMBL/GenBank/DDBJ whole genome shotgun (WGS) entry which is preliminary data.</text>
</comment>
<proteinExistence type="predicted"/>
<evidence type="ECO:0000256" key="1">
    <source>
        <dbReference type="SAM" id="MobiDB-lite"/>
    </source>
</evidence>
<evidence type="ECO:0000313" key="3">
    <source>
        <dbReference type="Proteomes" id="UP001044222"/>
    </source>
</evidence>
<reference evidence="2" key="1">
    <citation type="submission" date="2021-01" db="EMBL/GenBank/DDBJ databases">
        <title>A chromosome-scale assembly of European eel, Anguilla anguilla.</title>
        <authorList>
            <person name="Henkel C."/>
            <person name="Jong-Raadsen S.A."/>
            <person name="Dufour S."/>
            <person name="Weltzien F.-A."/>
            <person name="Palstra A.P."/>
            <person name="Pelster B."/>
            <person name="Spaink H.P."/>
            <person name="Van Den Thillart G.E."/>
            <person name="Jansen H."/>
            <person name="Zahm M."/>
            <person name="Klopp C."/>
            <person name="Cedric C."/>
            <person name="Louis A."/>
            <person name="Berthelot C."/>
            <person name="Parey E."/>
            <person name="Roest Crollius H."/>
            <person name="Montfort J."/>
            <person name="Robinson-Rechavi M."/>
            <person name="Bucao C."/>
            <person name="Bouchez O."/>
            <person name="Gislard M."/>
            <person name="Lluch J."/>
            <person name="Milhes M."/>
            <person name="Lampietro C."/>
            <person name="Lopez Roques C."/>
            <person name="Donnadieu C."/>
            <person name="Braasch I."/>
            <person name="Desvignes T."/>
            <person name="Postlethwait J."/>
            <person name="Bobe J."/>
            <person name="Guiguen Y."/>
            <person name="Dirks R."/>
        </authorList>
    </citation>
    <scope>NUCLEOTIDE SEQUENCE</scope>
    <source>
        <strain evidence="2">Tag_6206</strain>
        <tissue evidence="2">Liver</tissue>
    </source>
</reference>
<evidence type="ECO:0000313" key="2">
    <source>
        <dbReference type="EMBL" id="KAG5844001.1"/>
    </source>
</evidence>
<name>A0A9D3RWB2_ANGAN</name>
<protein>
    <submittedName>
        <fullName evidence="2">Uncharacterized protein</fullName>
    </submittedName>
</protein>
<organism evidence="2 3">
    <name type="scientific">Anguilla anguilla</name>
    <name type="common">European freshwater eel</name>
    <name type="synonym">Muraena anguilla</name>
    <dbReference type="NCBI Taxonomy" id="7936"/>
    <lineage>
        <taxon>Eukaryota</taxon>
        <taxon>Metazoa</taxon>
        <taxon>Chordata</taxon>
        <taxon>Craniata</taxon>
        <taxon>Vertebrata</taxon>
        <taxon>Euteleostomi</taxon>
        <taxon>Actinopterygii</taxon>
        <taxon>Neopterygii</taxon>
        <taxon>Teleostei</taxon>
        <taxon>Anguilliformes</taxon>
        <taxon>Anguillidae</taxon>
        <taxon>Anguilla</taxon>
    </lineage>
</organism>
<accession>A0A9D3RWB2</accession>